<proteinExistence type="inferred from homology"/>
<feature type="signal peptide" evidence="9">
    <location>
        <begin position="1"/>
        <end position="20"/>
    </location>
</feature>
<feature type="compositionally biased region" description="Pro residues" evidence="7">
    <location>
        <begin position="286"/>
        <end position="335"/>
    </location>
</feature>
<comment type="caution">
    <text evidence="10">The sequence shown here is derived from an EMBL/GenBank/DDBJ whole genome shotgun (WGS) entry which is preliminary data.</text>
</comment>
<keyword evidence="3 8" id="KW-0812">Transmembrane</keyword>
<keyword evidence="6 8" id="KW-0472">Membrane</keyword>
<evidence type="ECO:0000313" key="10">
    <source>
        <dbReference type="EMBL" id="GLI59300.1"/>
    </source>
</evidence>
<comment type="similarity">
    <text evidence="2">Belongs to the copper transporter (Ctr) (TC 1.A.56) family. SLC31A subfamily.</text>
</comment>
<evidence type="ECO:0000256" key="4">
    <source>
        <dbReference type="ARBA" id="ARBA00022796"/>
    </source>
</evidence>
<evidence type="ECO:0000256" key="3">
    <source>
        <dbReference type="ARBA" id="ARBA00022692"/>
    </source>
</evidence>
<sequence length="758" mass="80240">MSRLHFIVLWWLSHIFLTVSQLTCPPPPVILHSTLVSVCSQEPARSAIGCSMYRLCKNETLDPPIFSALCDTWRVASSLCSDDGGIADSIGLCKQLQASYLDETQFRSCLVPYNMTSTSEIRSLHLGACGEMARLADMLGCLSCTKESCPDPLVSYSEGCYSMDMGHCGPWLDFCLSDGSPYGAATAVLCISPDFMMPGVAPPRPPSPPPDPPTPSPSPPPSPWPRPPSPRPSPPPSPWPRPPSPRPSLPPSPQPPLPPSPIPLSRPQPPQQPSPPPAAPGVILSPPSPNPPSPELPNSPQPSLPSSSPSPPSPLPPSPPLPSPLPSNPELPGPFLPSLLNPSPPPPRPQPYSSLMLDNSFQIVQTPSCITNSSLPQCASYEYPSSSITADIMSLCTPMPYMPGCTIRSACQAGNVTGDFCRPMTLLATICLDMPSMSGCKSYVALCKNTSVVQQCRSFPAIPGLPSTNEARKAVMAMCSSMDMVECETCTQLSCNDYIGAMSSMCTEMPYMIKCDVYATWCKASMAWVDESGGSSDFSHYCTGAGAYGAGSSSSDIPSMLMFFHQRTREILLFRTWLPKTTGQAVGSFVAIAAMSFTSVALRTAQFILVAAVAAGRLAPLAPSPQPSVHWWLPSGGQALQNLVSSIITLLFTALDLFAMLIAMTFNGAYFTAVVLGYGLGTLLLGHLRENYQRHVGAEANGVSDMEICCGVVIPPPSTKQASRGGTSFTGIAMAVTNGSGGGNQLNAKQVDSNGGHG</sequence>
<dbReference type="PRINTS" id="PR01217">
    <property type="entry name" value="PRICHEXTENSN"/>
</dbReference>
<keyword evidence="9" id="KW-0732">Signal</keyword>
<evidence type="ECO:0000313" key="11">
    <source>
        <dbReference type="Proteomes" id="UP001165090"/>
    </source>
</evidence>
<feature type="region of interest" description="Disordered" evidence="7">
    <location>
        <begin position="201"/>
        <end position="354"/>
    </location>
</feature>
<feature type="transmembrane region" description="Helical" evidence="8">
    <location>
        <begin position="669"/>
        <end position="688"/>
    </location>
</feature>
<organism evidence="10 11">
    <name type="scientific">Volvox africanus</name>
    <dbReference type="NCBI Taxonomy" id="51714"/>
    <lineage>
        <taxon>Eukaryota</taxon>
        <taxon>Viridiplantae</taxon>
        <taxon>Chlorophyta</taxon>
        <taxon>core chlorophytes</taxon>
        <taxon>Chlorophyceae</taxon>
        <taxon>CS clade</taxon>
        <taxon>Chlamydomonadales</taxon>
        <taxon>Volvocaceae</taxon>
        <taxon>Volvox</taxon>
    </lineage>
</organism>
<keyword evidence="4" id="KW-0813">Transport</keyword>
<feature type="transmembrane region" description="Helical" evidence="8">
    <location>
        <begin position="643"/>
        <end position="663"/>
    </location>
</feature>
<evidence type="ECO:0000256" key="2">
    <source>
        <dbReference type="ARBA" id="ARBA00006921"/>
    </source>
</evidence>
<feature type="chain" id="PRO_5045554408" description="Copper transporter" evidence="9">
    <location>
        <begin position="21"/>
        <end position="758"/>
    </location>
</feature>
<name>A0ABQ5RP36_9CHLO</name>
<keyword evidence="4" id="KW-0406">Ion transport</keyword>
<dbReference type="InterPro" id="IPR007274">
    <property type="entry name" value="Cop_transporter"/>
</dbReference>
<evidence type="ECO:0000256" key="8">
    <source>
        <dbReference type="SAM" id="Phobius"/>
    </source>
</evidence>
<keyword evidence="4" id="KW-0186">Copper</keyword>
<evidence type="ECO:0000256" key="6">
    <source>
        <dbReference type="ARBA" id="ARBA00023136"/>
    </source>
</evidence>
<keyword evidence="5 8" id="KW-1133">Transmembrane helix</keyword>
<evidence type="ECO:0000256" key="5">
    <source>
        <dbReference type="ARBA" id="ARBA00022989"/>
    </source>
</evidence>
<evidence type="ECO:0000256" key="7">
    <source>
        <dbReference type="SAM" id="MobiDB-lite"/>
    </source>
</evidence>
<dbReference type="EMBL" id="BSDZ01000004">
    <property type="protein sequence ID" value="GLI59300.1"/>
    <property type="molecule type" value="Genomic_DNA"/>
</dbReference>
<reference evidence="10 11" key="1">
    <citation type="journal article" date="2023" name="IScience">
        <title>Expanded male sex-determining region conserved during the evolution of homothallism in the green alga Volvox.</title>
        <authorList>
            <person name="Yamamoto K."/>
            <person name="Matsuzaki R."/>
            <person name="Mahakham W."/>
            <person name="Heman W."/>
            <person name="Sekimoto H."/>
            <person name="Kawachi M."/>
            <person name="Minakuchi Y."/>
            <person name="Toyoda A."/>
            <person name="Nozaki H."/>
        </authorList>
    </citation>
    <scope>NUCLEOTIDE SEQUENCE [LARGE SCALE GENOMIC DNA]</scope>
    <source>
        <strain evidence="10 11">NIES-4468</strain>
    </source>
</reference>
<feature type="compositionally biased region" description="Pro residues" evidence="7">
    <location>
        <begin position="201"/>
        <end position="279"/>
    </location>
</feature>
<protein>
    <recommendedName>
        <fullName evidence="12">Copper transporter</fullName>
    </recommendedName>
</protein>
<dbReference type="Pfam" id="PF04145">
    <property type="entry name" value="Ctr"/>
    <property type="match status" value="1"/>
</dbReference>
<keyword evidence="11" id="KW-1185">Reference proteome</keyword>
<gene>
    <name evidence="10" type="ORF">VaNZ11_001153</name>
</gene>
<evidence type="ECO:0000256" key="9">
    <source>
        <dbReference type="SAM" id="SignalP"/>
    </source>
</evidence>
<evidence type="ECO:0000256" key="1">
    <source>
        <dbReference type="ARBA" id="ARBA00004370"/>
    </source>
</evidence>
<accession>A0ABQ5RP36</accession>
<keyword evidence="4" id="KW-0187">Copper transport</keyword>
<dbReference type="Proteomes" id="UP001165090">
    <property type="component" value="Unassembled WGS sequence"/>
</dbReference>
<dbReference type="PANTHER" id="PTHR12483:SF115">
    <property type="entry name" value="COPPER TRANSPORT PROTEIN"/>
    <property type="match status" value="1"/>
</dbReference>
<dbReference type="PANTHER" id="PTHR12483">
    <property type="entry name" value="SOLUTE CARRIER FAMILY 31 COPPER TRANSPORTERS"/>
    <property type="match status" value="1"/>
</dbReference>
<evidence type="ECO:0008006" key="12">
    <source>
        <dbReference type="Google" id="ProtNLM"/>
    </source>
</evidence>
<comment type="subcellular location">
    <subcellularLocation>
        <location evidence="1">Membrane</location>
    </subcellularLocation>
</comment>